<reference evidence="2" key="2">
    <citation type="submission" date="2023-01" db="EMBL/GenBank/DDBJ databases">
        <title>Draft genome sequence of Litoribrevibacter albus strain NBRC 110071.</title>
        <authorList>
            <person name="Sun Q."/>
            <person name="Mori K."/>
        </authorList>
    </citation>
    <scope>NUCLEOTIDE SEQUENCE</scope>
    <source>
        <strain evidence="2">NBRC 110071</strain>
    </source>
</reference>
<evidence type="ECO:0000256" key="1">
    <source>
        <dbReference type="SAM" id="SignalP"/>
    </source>
</evidence>
<keyword evidence="3" id="KW-1185">Reference proteome</keyword>
<comment type="caution">
    <text evidence="2">The sequence shown here is derived from an EMBL/GenBank/DDBJ whole genome shotgun (WGS) entry which is preliminary data.</text>
</comment>
<name>A0AA37SBJ1_9GAMM</name>
<accession>A0AA37SBJ1</accession>
<organism evidence="2 3">
    <name type="scientific">Litoribrevibacter albus</name>
    <dbReference type="NCBI Taxonomy" id="1473156"/>
    <lineage>
        <taxon>Bacteria</taxon>
        <taxon>Pseudomonadati</taxon>
        <taxon>Pseudomonadota</taxon>
        <taxon>Gammaproteobacteria</taxon>
        <taxon>Oceanospirillales</taxon>
        <taxon>Oceanospirillaceae</taxon>
        <taxon>Litoribrevibacter</taxon>
    </lineage>
</organism>
<gene>
    <name evidence="2" type="ORF">GCM10007876_19820</name>
</gene>
<dbReference type="RefSeq" id="WP_284381126.1">
    <property type="nucleotide sequence ID" value="NZ_BSNM01000013.1"/>
</dbReference>
<feature type="chain" id="PRO_5041459266" evidence="1">
    <location>
        <begin position="20"/>
        <end position="105"/>
    </location>
</feature>
<keyword evidence="1" id="KW-0732">Signal</keyword>
<dbReference type="Proteomes" id="UP001161389">
    <property type="component" value="Unassembled WGS sequence"/>
</dbReference>
<protein>
    <submittedName>
        <fullName evidence="2">Uncharacterized protein</fullName>
    </submittedName>
</protein>
<sequence length="105" mass="11411">MKNILLITTLAMTSNIATASVECQAEYIKGLKVSDSGEVIYTNSSGISRLAGTPGTPIGSKYMLKTLLEAIENKYQVNSSFPKGYNCNTSNTEVSAEWIKIERPD</sequence>
<dbReference type="AlphaFoldDB" id="A0AA37SBJ1"/>
<reference evidence="2" key="1">
    <citation type="journal article" date="2014" name="Int. J. Syst. Evol. Microbiol.">
        <title>Complete genome sequence of Corynebacterium casei LMG S-19264T (=DSM 44701T), isolated from a smear-ripened cheese.</title>
        <authorList>
            <consortium name="US DOE Joint Genome Institute (JGI-PGF)"/>
            <person name="Walter F."/>
            <person name="Albersmeier A."/>
            <person name="Kalinowski J."/>
            <person name="Ruckert C."/>
        </authorList>
    </citation>
    <scope>NUCLEOTIDE SEQUENCE</scope>
    <source>
        <strain evidence="2">NBRC 110071</strain>
    </source>
</reference>
<dbReference type="EMBL" id="BSNM01000013">
    <property type="protein sequence ID" value="GLQ31503.1"/>
    <property type="molecule type" value="Genomic_DNA"/>
</dbReference>
<evidence type="ECO:0000313" key="2">
    <source>
        <dbReference type="EMBL" id="GLQ31503.1"/>
    </source>
</evidence>
<feature type="signal peptide" evidence="1">
    <location>
        <begin position="1"/>
        <end position="19"/>
    </location>
</feature>
<proteinExistence type="predicted"/>
<evidence type="ECO:0000313" key="3">
    <source>
        <dbReference type="Proteomes" id="UP001161389"/>
    </source>
</evidence>